<evidence type="ECO:0000256" key="3">
    <source>
        <dbReference type="ARBA" id="ARBA00023002"/>
    </source>
</evidence>
<gene>
    <name evidence="4" type="ORF">UA08_02595</name>
</gene>
<organism evidence="4 5">
    <name type="scientific">Talaromyces atroroseus</name>
    <dbReference type="NCBI Taxonomy" id="1441469"/>
    <lineage>
        <taxon>Eukaryota</taxon>
        <taxon>Fungi</taxon>
        <taxon>Dikarya</taxon>
        <taxon>Ascomycota</taxon>
        <taxon>Pezizomycotina</taxon>
        <taxon>Eurotiomycetes</taxon>
        <taxon>Eurotiomycetidae</taxon>
        <taxon>Eurotiales</taxon>
        <taxon>Trichocomaceae</taxon>
        <taxon>Talaromyces</taxon>
        <taxon>Talaromyces sect. Trachyspermi</taxon>
    </lineage>
</organism>
<evidence type="ECO:0000256" key="2">
    <source>
        <dbReference type="ARBA" id="ARBA00022643"/>
    </source>
</evidence>
<protein>
    <submittedName>
        <fullName evidence="4">Uncharacterized protein</fullName>
    </submittedName>
</protein>
<dbReference type="GeneID" id="31002350"/>
<keyword evidence="2" id="KW-0288">FMN</keyword>
<dbReference type="SUPFAM" id="SSF51412">
    <property type="entry name" value="Inosine monophosphate dehydrogenase (IMPDH)"/>
    <property type="match status" value="1"/>
</dbReference>
<dbReference type="Pfam" id="PF00106">
    <property type="entry name" value="adh_short"/>
    <property type="match status" value="1"/>
</dbReference>
<reference evidence="4 5" key="1">
    <citation type="submission" date="2015-06" db="EMBL/GenBank/DDBJ databases">
        <title>Talaromyces atroroseus IBT 11181 draft genome.</title>
        <authorList>
            <person name="Rasmussen K.B."/>
            <person name="Rasmussen S."/>
            <person name="Petersen B."/>
            <person name="Sicheritz-Ponten T."/>
            <person name="Mortensen U.H."/>
            <person name="Thrane U."/>
        </authorList>
    </citation>
    <scope>NUCLEOTIDE SEQUENCE [LARGE SCALE GENOMIC DNA]</scope>
    <source>
        <strain evidence="4 5">IBT 11181</strain>
    </source>
</reference>
<dbReference type="PANTHER" id="PTHR32332">
    <property type="entry name" value="2-NITROPROPANE DIOXYGENASE"/>
    <property type="match status" value="1"/>
</dbReference>
<name>A0A225AS79_TALAT</name>
<dbReference type="PANTHER" id="PTHR32332:SF31">
    <property type="entry name" value="2-NITROPROPANE DIOXYGENASE FAMILY, PUTATIVE (AFU_ORTHOLOGUE AFUA_2G09850)-RELATED"/>
    <property type="match status" value="1"/>
</dbReference>
<keyword evidence="1" id="KW-0285">Flavoprotein</keyword>
<dbReference type="STRING" id="1441469.A0A225AS79"/>
<dbReference type="InterPro" id="IPR013785">
    <property type="entry name" value="Aldolase_TIM"/>
</dbReference>
<dbReference type="InterPro" id="IPR004136">
    <property type="entry name" value="NMO"/>
</dbReference>
<proteinExistence type="predicted"/>
<dbReference type="Pfam" id="PF03060">
    <property type="entry name" value="NMO"/>
    <property type="match status" value="1"/>
</dbReference>
<keyword evidence="5" id="KW-1185">Reference proteome</keyword>
<dbReference type="OrthoDB" id="10265891at2759"/>
<dbReference type="CDD" id="cd04730">
    <property type="entry name" value="NPD_like"/>
    <property type="match status" value="1"/>
</dbReference>
<keyword evidence="3" id="KW-0560">Oxidoreductase</keyword>
<accession>A0A225AS79</accession>
<dbReference type="Proteomes" id="UP000214365">
    <property type="component" value="Unassembled WGS sequence"/>
</dbReference>
<dbReference type="Gene3D" id="3.20.20.70">
    <property type="entry name" value="Aldolase class I"/>
    <property type="match status" value="1"/>
</dbReference>
<dbReference type="InterPro" id="IPR002347">
    <property type="entry name" value="SDR_fam"/>
</dbReference>
<dbReference type="InterPro" id="IPR036291">
    <property type="entry name" value="NAD(P)-bd_dom_sf"/>
</dbReference>
<dbReference type="GO" id="GO:0018580">
    <property type="term" value="F:nitronate monooxygenase activity"/>
    <property type="evidence" value="ECO:0007669"/>
    <property type="project" value="InterPro"/>
</dbReference>
<dbReference type="EMBL" id="LFMY01000003">
    <property type="protein sequence ID" value="OKL62353.1"/>
    <property type="molecule type" value="Genomic_DNA"/>
</dbReference>
<dbReference type="SUPFAM" id="SSF51735">
    <property type="entry name" value="NAD(P)-binding Rossmann-fold domains"/>
    <property type="match status" value="1"/>
</dbReference>
<dbReference type="PRINTS" id="PR00081">
    <property type="entry name" value="GDHRDH"/>
</dbReference>
<sequence length="681" mass="73634">MDPGVLLQVFKGLTDTNVTKTVHRDVYPAISPSRPELNQAGKTVLITGGGTGVGSHIAKSFVRASADTVIIIGRRLEVLEETALNLQEEAKKVGTTTKIITRSCDIVDLAQVNYLWEYLAFQGITVDVLVANVGRSTEAKSMLKLGADEVWSRFEVNVKASIYLTEKFYSQPSDKKKYLINVSSSVIHMTAYPGVSDRPAYSLTKMAGTFFFQLTAQSVAPEKMQVISFHPGMIYSTGWAAAGLNIPRDLFESDDLCGGFAVWAASDEAQFLHGRFAWASWDVEELATGELRKRIDEDPYFLKPSISGLNGPIKTQAVFITYHLFAMASPQQLRTTTTDLLKINHPILLAGMNVAAGPKLAAAVTNAGGLGVIGGLGYTPEMLKEQIAELKSYLVDKNAPFGVDLLLPQVGGNARKTNHDYTKGKLDELIDIIVESGTKLFVCAVGVPPKHVVEKLHKGGVLYMNMIGHPKHVKKCLELGADIICAQGGEGGGHTGDVPTTVLIPTVAKLVQGHKSPLTGQPVQVIAAGGLFNGQSVAAALMLGASAVWIGTRFILCDEAGAPEAHKEAVRTAGFDDNIRTIIFTGRPLRVRNNSYIQNWEENRTQEIKDLTSKGIVPVEHDLENLPDDVDDETLDNARPFLMGKVAAVVTEKKPAKAIVDELVTDAVAWLQKGNKLIAKL</sequence>
<dbReference type="AlphaFoldDB" id="A0A225AS79"/>
<comment type="caution">
    <text evidence="4">The sequence shown here is derived from an EMBL/GenBank/DDBJ whole genome shotgun (WGS) entry which is preliminary data.</text>
</comment>
<dbReference type="CDD" id="cd05233">
    <property type="entry name" value="SDR_c"/>
    <property type="match status" value="1"/>
</dbReference>
<dbReference type="RefSeq" id="XP_020122474.1">
    <property type="nucleotide sequence ID" value="XM_020264654.1"/>
</dbReference>
<evidence type="ECO:0000313" key="5">
    <source>
        <dbReference type="Proteomes" id="UP000214365"/>
    </source>
</evidence>
<evidence type="ECO:0000313" key="4">
    <source>
        <dbReference type="EMBL" id="OKL62353.1"/>
    </source>
</evidence>
<evidence type="ECO:0000256" key="1">
    <source>
        <dbReference type="ARBA" id="ARBA00022630"/>
    </source>
</evidence>
<dbReference type="Gene3D" id="3.40.50.720">
    <property type="entry name" value="NAD(P)-binding Rossmann-like Domain"/>
    <property type="match status" value="1"/>
</dbReference>